<evidence type="ECO:0000256" key="1">
    <source>
        <dbReference type="SAM" id="MobiDB-lite"/>
    </source>
</evidence>
<feature type="region of interest" description="Disordered" evidence="1">
    <location>
        <begin position="67"/>
        <end position="91"/>
    </location>
</feature>
<proteinExistence type="predicted"/>
<keyword evidence="3" id="KW-1185">Reference proteome</keyword>
<gene>
    <name evidence="2" type="ORF">L3X38_032259</name>
</gene>
<sequence length="91" mass="9470">MVGSKHTKSKTAATTQSATGQSQHDNTTSNQLLYSGVEAVTPHPAILAAITAPPHFAAPLFGPLVENATPSYYMTPSRGLQPEPTCSSTDS</sequence>
<feature type="region of interest" description="Disordered" evidence="1">
    <location>
        <begin position="1"/>
        <end position="30"/>
    </location>
</feature>
<comment type="caution">
    <text evidence="2">The sequence shown here is derived from an EMBL/GenBank/DDBJ whole genome shotgun (WGS) entry which is preliminary data.</text>
</comment>
<dbReference type="AlphaFoldDB" id="A0AAD4VFE5"/>
<accession>A0AAD4VFE5</accession>
<reference evidence="2 3" key="1">
    <citation type="journal article" date="2022" name="G3 (Bethesda)">
        <title>Whole-genome sequence and methylome profiling of the almond [Prunus dulcis (Mill.) D.A. Webb] cultivar 'Nonpareil'.</title>
        <authorList>
            <person name="D'Amico-Willman K.M."/>
            <person name="Ouma W.Z."/>
            <person name="Meulia T."/>
            <person name="Sideli G.M."/>
            <person name="Gradziel T.M."/>
            <person name="Fresnedo-Ramirez J."/>
        </authorList>
    </citation>
    <scope>NUCLEOTIDE SEQUENCE [LARGE SCALE GENOMIC DNA]</scope>
    <source>
        <strain evidence="2">Clone GOH B32 T37-40</strain>
    </source>
</reference>
<dbReference type="EMBL" id="JAJFAZ020000006">
    <property type="protein sequence ID" value="KAI5323187.1"/>
    <property type="molecule type" value="Genomic_DNA"/>
</dbReference>
<protein>
    <submittedName>
        <fullName evidence="2">Uncharacterized protein</fullName>
    </submittedName>
</protein>
<evidence type="ECO:0000313" key="3">
    <source>
        <dbReference type="Proteomes" id="UP001054821"/>
    </source>
</evidence>
<name>A0AAD4VFE5_PRUDU</name>
<dbReference type="Proteomes" id="UP001054821">
    <property type="component" value="Chromosome 6"/>
</dbReference>
<evidence type="ECO:0000313" key="2">
    <source>
        <dbReference type="EMBL" id="KAI5323187.1"/>
    </source>
</evidence>
<feature type="compositionally biased region" description="Low complexity" evidence="1">
    <location>
        <begin position="10"/>
        <end position="24"/>
    </location>
</feature>
<organism evidence="2 3">
    <name type="scientific">Prunus dulcis</name>
    <name type="common">Almond</name>
    <name type="synonym">Amygdalus dulcis</name>
    <dbReference type="NCBI Taxonomy" id="3755"/>
    <lineage>
        <taxon>Eukaryota</taxon>
        <taxon>Viridiplantae</taxon>
        <taxon>Streptophyta</taxon>
        <taxon>Embryophyta</taxon>
        <taxon>Tracheophyta</taxon>
        <taxon>Spermatophyta</taxon>
        <taxon>Magnoliopsida</taxon>
        <taxon>eudicotyledons</taxon>
        <taxon>Gunneridae</taxon>
        <taxon>Pentapetalae</taxon>
        <taxon>rosids</taxon>
        <taxon>fabids</taxon>
        <taxon>Rosales</taxon>
        <taxon>Rosaceae</taxon>
        <taxon>Amygdaloideae</taxon>
        <taxon>Amygdaleae</taxon>
        <taxon>Prunus</taxon>
    </lineage>
</organism>